<dbReference type="PANTHER" id="PTHR31937:SF2">
    <property type="entry name" value="TRANSMEMBRANE PROTEIN 163"/>
    <property type="match status" value="1"/>
</dbReference>
<feature type="transmembrane region" description="Helical" evidence="12">
    <location>
        <begin position="91"/>
        <end position="111"/>
    </location>
</feature>
<evidence type="ECO:0000256" key="7">
    <source>
        <dbReference type="ARBA" id="ARBA00022989"/>
    </source>
</evidence>
<keyword evidence="6" id="KW-0862">Zinc</keyword>
<evidence type="ECO:0000256" key="9">
    <source>
        <dbReference type="ARBA" id="ARBA00023136"/>
    </source>
</evidence>
<evidence type="ECO:0000256" key="1">
    <source>
        <dbReference type="ARBA" id="ARBA00004146"/>
    </source>
</evidence>
<keyword evidence="5" id="KW-0967">Endosome</keyword>
<comment type="subcellular location">
    <subcellularLocation>
        <location evidence="2">Cytoplasmic vesicle</location>
        <location evidence="2">Secretory vesicle</location>
        <location evidence="2">Synaptic vesicle membrane</location>
        <topology evidence="2">Multi-pass membrane protein</topology>
    </subcellularLocation>
    <subcellularLocation>
        <location evidence="1">Early endosome membrane</location>
    </subcellularLocation>
</comment>
<proteinExistence type="inferred from homology"/>
<evidence type="ECO:0000313" key="15">
    <source>
        <dbReference type="Proteomes" id="UP000698059"/>
    </source>
</evidence>
<organism evidence="14 15">
    <name type="scientific">Oerskovia jenensis</name>
    <dbReference type="NCBI Taxonomy" id="162169"/>
    <lineage>
        <taxon>Bacteria</taxon>
        <taxon>Bacillati</taxon>
        <taxon>Actinomycetota</taxon>
        <taxon>Actinomycetes</taxon>
        <taxon>Micrococcales</taxon>
        <taxon>Cellulomonadaceae</taxon>
        <taxon>Oerskovia</taxon>
    </lineage>
</organism>
<keyword evidence="10" id="KW-0968">Cytoplasmic vesicle</keyword>
<evidence type="ECO:0000256" key="4">
    <source>
        <dbReference type="ARBA" id="ARBA00022692"/>
    </source>
</evidence>
<dbReference type="PANTHER" id="PTHR31937">
    <property type="entry name" value="TRANSMEMBRANE PROTEIN 163"/>
    <property type="match status" value="1"/>
</dbReference>
<name>A0ABS2LFA3_9CELL</name>
<evidence type="ECO:0000256" key="5">
    <source>
        <dbReference type="ARBA" id="ARBA00022753"/>
    </source>
</evidence>
<evidence type="ECO:0000313" key="14">
    <source>
        <dbReference type="EMBL" id="MBM7478514.1"/>
    </source>
</evidence>
<dbReference type="SUPFAM" id="SSF161111">
    <property type="entry name" value="Cation efflux protein transmembrane domain-like"/>
    <property type="match status" value="1"/>
</dbReference>
<accession>A0ABS2LFA3</accession>
<evidence type="ECO:0000256" key="3">
    <source>
        <dbReference type="ARBA" id="ARBA00008731"/>
    </source>
</evidence>
<keyword evidence="7 12" id="KW-1133">Transmembrane helix</keyword>
<dbReference type="Pfam" id="PF01545">
    <property type="entry name" value="Cation_efflux"/>
    <property type="match status" value="1"/>
</dbReference>
<protein>
    <submittedName>
        <fullName evidence="14">Divalent metal cation (Fe/Co/Zn/Cd) transporter</fullName>
    </submittedName>
</protein>
<feature type="transmembrane region" description="Helical" evidence="12">
    <location>
        <begin position="56"/>
        <end position="79"/>
    </location>
</feature>
<feature type="transmembrane region" description="Helical" evidence="12">
    <location>
        <begin position="164"/>
        <end position="188"/>
    </location>
</feature>
<feature type="region of interest" description="Disordered" evidence="11">
    <location>
        <begin position="224"/>
        <end position="264"/>
    </location>
</feature>
<evidence type="ECO:0000256" key="8">
    <source>
        <dbReference type="ARBA" id="ARBA00023018"/>
    </source>
</evidence>
<evidence type="ECO:0000256" key="2">
    <source>
        <dbReference type="ARBA" id="ARBA00004644"/>
    </source>
</evidence>
<evidence type="ECO:0000256" key="11">
    <source>
        <dbReference type="SAM" id="MobiDB-lite"/>
    </source>
</evidence>
<dbReference type="Gene3D" id="1.20.1510.10">
    <property type="entry name" value="Cation efflux protein transmembrane domain"/>
    <property type="match status" value="1"/>
</dbReference>
<evidence type="ECO:0000259" key="13">
    <source>
        <dbReference type="Pfam" id="PF01545"/>
    </source>
</evidence>
<dbReference type="InterPro" id="IPR026765">
    <property type="entry name" value="Tmem163"/>
</dbReference>
<gene>
    <name evidence="14" type="ORF">JOD49_001434</name>
</gene>
<reference evidence="14 15" key="1">
    <citation type="submission" date="2021-01" db="EMBL/GenBank/DDBJ databases">
        <title>Sequencing the genomes of 1000 actinobacteria strains.</title>
        <authorList>
            <person name="Klenk H.-P."/>
        </authorList>
    </citation>
    <scope>NUCLEOTIDE SEQUENCE [LARGE SCALE GENOMIC DNA]</scope>
    <source>
        <strain evidence="14 15">DSM 46000</strain>
    </source>
</reference>
<keyword evidence="8" id="KW-0770">Synapse</keyword>
<feature type="domain" description="Cation efflux protein transmembrane" evidence="13">
    <location>
        <begin position="35"/>
        <end position="206"/>
    </location>
</feature>
<keyword evidence="4 12" id="KW-0812">Transmembrane</keyword>
<evidence type="ECO:0000256" key="10">
    <source>
        <dbReference type="ARBA" id="ARBA00023329"/>
    </source>
</evidence>
<comment type="caution">
    <text evidence="14">The sequence shown here is derived from an EMBL/GenBank/DDBJ whole genome shotgun (WGS) entry which is preliminary data.</text>
</comment>
<evidence type="ECO:0000256" key="12">
    <source>
        <dbReference type="SAM" id="Phobius"/>
    </source>
</evidence>
<sequence>MTSVSIGPRPPLGLAPAPARRALLERRVRWIVSATIAYNVVEAVVAITAGRIASSAALVGFGLDSVVEVLSAAAVAWQFAAPDPHRRERTAMRLIAVSFFGLAVFVSVDAVRTLLGASEPDHSTVGIVLAAVSLAIMPLLSWFERRTGRELGSASAVADSRQTLLCTYLSAVLLVGLLLNSTLGWTWADPIAALVIAAVAIKEGVEAWRGDACCSPVAALHADGAAPHPAPDARHERGEAAPSGTDARPGSATPDGDGCSCCAD</sequence>
<feature type="transmembrane region" description="Helical" evidence="12">
    <location>
        <begin position="30"/>
        <end position="50"/>
    </location>
</feature>
<dbReference type="RefSeq" id="WP_205306574.1">
    <property type="nucleotide sequence ID" value="NZ_BAAAVF010000008.1"/>
</dbReference>
<comment type="similarity">
    <text evidence="3">Belongs to the TMEM163 family.</text>
</comment>
<dbReference type="EMBL" id="JAFBBO010000001">
    <property type="protein sequence ID" value="MBM7478514.1"/>
    <property type="molecule type" value="Genomic_DNA"/>
</dbReference>
<dbReference type="Proteomes" id="UP000698059">
    <property type="component" value="Unassembled WGS sequence"/>
</dbReference>
<dbReference type="InterPro" id="IPR027469">
    <property type="entry name" value="Cation_efflux_TMD_sf"/>
</dbReference>
<keyword evidence="9 12" id="KW-0472">Membrane</keyword>
<dbReference type="InterPro" id="IPR058533">
    <property type="entry name" value="Cation_efflux_TM"/>
</dbReference>
<keyword evidence="15" id="KW-1185">Reference proteome</keyword>
<evidence type="ECO:0000256" key="6">
    <source>
        <dbReference type="ARBA" id="ARBA00022833"/>
    </source>
</evidence>
<feature type="transmembrane region" description="Helical" evidence="12">
    <location>
        <begin position="123"/>
        <end position="143"/>
    </location>
</feature>